<name>A0A0G1JKS5_9BACT</name>
<gene>
    <name evidence="1" type="ORF">UW68_C0051G0009</name>
</gene>
<dbReference type="InterPro" id="IPR013783">
    <property type="entry name" value="Ig-like_fold"/>
</dbReference>
<dbReference type="EMBL" id="LCJG01000051">
    <property type="protein sequence ID" value="KKT71983.1"/>
    <property type="molecule type" value="Genomic_DNA"/>
</dbReference>
<dbReference type="Gene3D" id="2.60.40.10">
    <property type="entry name" value="Immunoglobulins"/>
    <property type="match status" value="1"/>
</dbReference>
<evidence type="ECO:0000313" key="2">
    <source>
        <dbReference type="Proteomes" id="UP000034835"/>
    </source>
</evidence>
<proteinExistence type="predicted"/>
<feature type="non-terminal residue" evidence="1">
    <location>
        <position position="1"/>
    </location>
</feature>
<reference evidence="1 2" key="1">
    <citation type="journal article" date="2015" name="Nature">
        <title>rRNA introns, odd ribosomes, and small enigmatic genomes across a large radiation of phyla.</title>
        <authorList>
            <person name="Brown C.T."/>
            <person name="Hug L.A."/>
            <person name="Thomas B.C."/>
            <person name="Sharon I."/>
            <person name="Castelle C.J."/>
            <person name="Singh A."/>
            <person name="Wilkins M.J."/>
            <person name="Williams K.H."/>
            <person name="Banfield J.F."/>
        </authorList>
    </citation>
    <scope>NUCLEOTIDE SEQUENCE [LARGE SCALE GENOMIC DNA]</scope>
</reference>
<evidence type="ECO:0000313" key="1">
    <source>
        <dbReference type="EMBL" id="KKT71983.1"/>
    </source>
</evidence>
<sequence>GEVTTTSVPFSWNATAAWGNECTGTTRSYNLCVGTNATNPCTGGSAYNTSDGTAPLTNYTATVSVGTKYWNVKATNKSGTVSPSSEIRSFCVEGFDVANPAYVSNWTACDANHEHARTCREDCGTDDCAGIPLTEDCLGEVRGTIFNASDYSSCPAFDPATGYLTGLPAGIGLANRSFGFSDQSSVAPHPWSPLSATTTDSNGNYAIRVYAPANYGYDFSALSDIYEVAGGPKLTCNTSVAVVPSNPITCLTQPCSVVNNMSFGFWRIYSGWWQAVGGSVYGDDGIRSEIPSGLPTEMSLILPDTTIGNRVGFLAYGVPRPADMLGSNPSAQVSYKLWEKESKYGGQVYDWSFYDKRFNLFAKTVWTDGQAINYDDAGAGYQIFKSAGSITSFGFNPTGTQKAIFHVNGDIRITGNITVPNGAFLAVIAKGTITFDPGVTRADGWYVGANIAVPCLDADSNGCDKTDSQFLGNGSFIGWRLRRSLPTGRIYTTMHPNR</sequence>
<accession>A0A0G1JKS5</accession>
<comment type="caution">
    <text evidence="1">The sequence shown here is derived from an EMBL/GenBank/DDBJ whole genome shotgun (WGS) entry which is preliminary data.</text>
</comment>
<organism evidence="1 2">
    <name type="scientific">Candidatus Collierbacteria bacterium GW2011_GWB1_44_6</name>
    <dbReference type="NCBI Taxonomy" id="1618384"/>
    <lineage>
        <taxon>Bacteria</taxon>
        <taxon>Candidatus Collieribacteriota</taxon>
    </lineage>
</organism>
<dbReference type="STRING" id="1618384.UW68_C0051G0009"/>
<dbReference type="Proteomes" id="UP000034835">
    <property type="component" value="Unassembled WGS sequence"/>
</dbReference>
<dbReference type="AlphaFoldDB" id="A0A0G1JKS5"/>
<protein>
    <submittedName>
        <fullName evidence="1">Uncharacterized protein</fullName>
    </submittedName>
</protein>